<dbReference type="SUPFAM" id="SSF81383">
    <property type="entry name" value="F-box domain"/>
    <property type="match status" value="1"/>
</dbReference>
<dbReference type="RefSeq" id="XP_010480644.1">
    <property type="nucleotide sequence ID" value="XM_010482342.1"/>
</dbReference>
<feature type="domain" description="F-box" evidence="2">
    <location>
        <begin position="69"/>
        <end position="115"/>
    </location>
</feature>
<dbReference type="GeneID" id="104759408"/>
<dbReference type="Pfam" id="PF25210">
    <property type="entry name" value="Kelch_FKB95"/>
    <property type="match status" value="1"/>
</dbReference>
<dbReference type="SUPFAM" id="SSF117281">
    <property type="entry name" value="Kelch motif"/>
    <property type="match status" value="1"/>
</dbReference>
<name>A0ABM0X4R5_CAMSA</name>
<dbReference type="InterPro" id="IPR036047">
    <property type="entry name" value="F-box-like_dom_sf"/>
</dbReference>
<dbReference type="Gene3D" id="2.120.10.80">
    <property type="entry name" value="Kelch-type beta propeller"/>
    <property type="match status" value="1"/>
</dbReference>
<dbReference type="PANTHER" id="PTHR24414">
    <property type="entry name" value="F-BOX/KELCH-REPEAT PROTEIN SKIP4"/>
    <property type="match status" value="1"/>
</dbReference>
<dbReference type="PANTHER" id="PTHR24414:SF184">
    <property type="entry name" value="GALACTOSE OXIDASE_KELCH REPEAT SUPERFAMILY PROTEIN"/>
    <property type="match status" value="1"/>
</dbReference>
<dbReference type="Pfam" id="PF00646">
    <property type="entry name" value="F-box"/>
    <property type="match status" value="1"/>
</dbReference>
<dbReference type="PROSITE" id="PS50181">
    <property type="entry name" value="FBOX"/>
    <property type="match status" value="1"/>
</dbReference>
<accession>A0ABM0X4R5</accession>
<dbReference type="InterPro" id="IPR057499">
    <property type="entry name" value="Kelch_FKB95"/>
</dbReference>
<evidence type="ECO:0000313" key="3">
    <source>
        <dbReference type="Proteomes" id="UP000694864"/>
    </source>
</evidence>
<dbReference type="InterPro" id="IPR050354">
    <property type="entry name" value="F-box/kelch-repeat_ARATH"/>
</dbReference>
<organism evidence="3 4">
    <name type="scientific">Camelina sativa</name>
    <name type="common">False flax</name>
    <name type="synonym">Myagrum sativum</name>
    <dbReference type="NCBI Taxonomy" id="90675"/>
    <lineage>
        <taxon>Eukaryota</taxon>
        <taxon>Viridiplantae</taxon>
        <taxon>Streptophyta</taxon>
        <taxon>Embryophyta</taxon>
        <taxon>Tracheophyta</taxon>
        <taxon>Spermatophyta</taxon>
        <taxon>Magnoliopsida</taxon>
        <taxon>eudicotyledons</taxon>
        <taxon>Gunneridae</taxon>
        <taxon>Pentapetalae</taxon>
        <taxon>rosids</taxon>
        <taxon>malvids</taxon>
        <taxon>Brassicales</taxon>
        <taxon>Brassicaceae</taxon>
        <taxon>Camelineae</taxon>
        <taxon>Camelina</taxon>
    </lineage>
</organism>
<keyword evidence="3" id="KW-1185">Reference proteome</keyword>
<dbReference type="SMART" id="SM00256">
    <property type="entry name" value="FBOX"/>
    <property type="match status" value="1"/>
</dbReference>
<evidence type="ECO:0000259" key="2">
    <source>
        <dbReference type="PROSITE" id="PS50181"/>
    </source>
</evidence>
<sequence>MKTAKTKKPTLPSTAKKRKASTATTKKKKQSTSAAKKRKTTLTTATTTTNNKKKQPTLTPPQSTTTQESSPFASLPYDLLLNCLARVPRLYYLTLSLVSKSFRSLLASSDLYKARSRLGRTETCLYVCFEGPLGSLPGSRWFTLCRKPDAVLTSKKTRLSSGYVLAKVPFPQDPDERVPVFTGLVAVGSNIYSIGPERSLAYEFSPTPIYVLDCWSHTWHEAPCLHMNLKELSASVLDQKIYVAGCSKYGYLNSSVEVFYTTTQTWDPKPIPCSETFQSCYYRTRCLDGKFHVVGDNEVIAYNSKEGRWDRVGKDIGWHMDTDSYCEIDNVLYSAFNGKIIWYDTEVSRWRVLKGLVGLPVFPFDYKGIRLADYGGKMVVLWHERYPHGDSLKKTIWCAEITLEKRKCGEIWGEVEWVDHLLTIPAFEILKVLAATV</sequence>
<feature type="region of interest" description="Disordered" evidence="1">
    <location>
        <begin position="1"/>
        <end position="70"/>
    </location>
</feature>
<evidence type="ECO:0000256" key="1">
    <source>
        <dbReference type="SAM" id="MobiDB-lite"/>
    </source>
</evidence>
<dbReference type="InterPro" id="IPR001810">
    <property type="entry name" value="F-box_dom"/>
</dbReference>
<feature type="compositionally biased region" description="Low complexity" evidence="1">
    <location>
        <begin position="41"/>
        <end position="67"/>
    </location>
</feature>
<proteinExistence type="predicted"/>
<dbReference type="CDD" id="cd22152">
    <property type="entry name" value="F-box_AtAFR-like"/>
    <property type="match status" value="1"/>
</dbReference>
<gene>
    <name evidence="4" type="primary">LOC104759408</name>
</gene>
<dbReference type="InterPro" id="IPR015915">
    <property type="entry name" value="Kelch-typ_b-propeller"/>
</dbReference>
<reference evidence="4" key="2">
    <citation type="submission" date="2025-08" db="UniProtKB">
        <authorList>
            <consortium name="RefSeq"/>
        </authorList>
    </citation>
    <scope>IDENTIFICATION</scope>
    <source>
        <tissue evidence="4">Leaf</tissue>
    </source>
</reference>
<dbReference type="Proteomes" id="UP000694864">
    <property type="component" value="Chromosome 17"/>
</dbReference>
<feature type="compositionally biased region" description="Basic residues" evidence="1">
    <location>
        <begin position="15"/>
        <end position="40"/>
    </location>
</feature>
<protein>
    <submittedName>
        <fullName evidence="4">F-box/kelch-repeat protein At5g38670-like</fullName>
    </submittedName>
</protein>
<evidence type="ECO:0000313" key="4">
    <source>
        <dbReference type="RefSeq" id="XP_010480644.1"/>
    </source>
</evidence>
<reference evidence="3" key="1">
    <citation type="journal article" date="2014" name="Nat. Commun.">
        <title>The emerging biofuel crop Camelina sativa retains a highly undifferentiated hexaploid genome structure.</title>
        <authorList>
            <person name="Kagale S."/>
            <person name="Koh C."/>
            <person name="Nixon J."/>
            <person name="Bollina V."/>
            <person name="Clarke W.E."/>
            <person name="Tuteja R."/>
            <person name="Spillane C."/>
            <person name="Robinson S.J."/>
            <person name="Links M.G."/>
            <person name="Clarke C."/>
            <person name="Higgins E.E."/>
            <person name="Huebert T."/>
            <person name="Sharpe A.G."/>
            <person name="Parkin I.A."/>
        </authorList>
    </citation>
    <scope>NUCLEOTIDE SEQUENCE [LARGE SCALE GENOMIC DNA]</scope>
    <source>
        <strain evidence="3">cv. DH55</strain>
    </source>
</reference>